<evidence type="ECO:0000313" key="4">
    <source>
        <dbReference type="Proteomes" id="UP001597542"/>
    </source>
</evidence>
<feature type="compositionally biased region" description="Basic and acidic residues" evidence="1">
    <location>
        <begin position="119"/>
        <end position="136"/>
    </location>
</feature>
<dbReference type="EMBL" id="JBHUKQ010000019">
    <property type="protein sequence ID" value="MFD2486007.1"/>
    <property type="molecule type" value="Genomic_DNA"/>
</dbReference>
<keyword evidence="2" id="KW-0472">Membrane</keyword>
<protein>
    <submittedName>
        <fullName evidence="3">Uncharacterized protein</fullName>
    </submittedName>
</protein>
<keyword evidence="4" id="KW-1185">Reference proteome</keyword>
<feature type="transmembrane region" description="Helical" evidence="2">
    <location>
        <begin position="21"/>
        <end position="39"/>
    </location>
</feature>
<dbReference type="Proteomes" id="UP001597542">
    <property type="component" value="Unassembled WGS sequence"/>
</dbReference>
<keyword evidence="2" id="KW-1133">Transmembrane helix</keyword>
<evidence type="ECO:0000256" key="1">
    <source>
        <dbReference type="SAM" id="MobiDB-lite"/>
    </source>
</evidence>
<proteinExistence type="predicted"/>
<evidence type="ECO:0000313" key="3">
    <source>
        <dbReference type="EMBL" id="MFD2486007.1"/>
    </source>
</evidence>
<dbReference type="RefSeq" id="WP_344286340.1">
    <property type="nucleotide sequence ID" value="NZ_BAAAHV010000026.1"/>
</dbReference>
<keyword evidence="2" id="KW-0812">Transmembrane</keyword>
<reference evidence="4" key="1">
    <citation type="journal article" date="2019" name="Int. J. Syst. Evol. Microbiol.">
        <title>The Global Catalogue of Microorganisms (GCM) 10K type strain sequencing project: providing services to taxonomists for standard genome sequencing and annotation.</title>
        <authorList>
            <consortium name="The Broad Institute Genomics Platform"/>
            <consortium name="The Broad Institute Genome Sequencing Center for Infectious Disease"/>
            <person name="Wu L."/>
            <person name="Ma J."/>
        </authorList>
    </citation>
    <scope>NUCLEOTIDE SEQUENCE [LARGE SCALE GENOMIC DNA]</scope>
    <source>
        <strain evidence="4">CGMCC 4.7638</strain>
    </source>
</reference>
<feature type="region of interest" description="Disordered" evidence="1">
    <location>
        <begin position="203"/>
        <end position="247"/>
    </location>
</feature>
<name>A0ABW5IBJ6_9PSEU</name>
<feature type="compositionally biased region" description="Low complexity" evidence="1">
    <location>
        <begin position="137"/>
        <end position="164"/>
    </location>
</feature>
<feature type="region of interest" description="Disordered" evidence="1">
    <location>
        <begin position="105"/>
        <end position="166"/>
    </location>
</feature>
<accession>A0ABW5IBJ6</accession>
<evidence type="ECO:0000256" key="2">
    <source>
        <dbReference type="SAM" id="Phobius"/>
    </source>
</evidence>
<gene>
    <name evidence="3" type="ORF">ACFSUT_37440</name>
</gene>
<comment type="caution">
    <text evidence="3">The sequence shown here is derived from an EMBL/GenBank/DDBJ whole genome shotgun (WGS) entry which is preliminary data.</text>
</comment>
<organism evidence="3 4">
    <name type="scientific">Amycolatopsis albidoflavus</name>
    <dbReference type="NCBI Taxonomy" id="102226"/>
    <lineage>
        <taxon>Bacteria</taxon>
        <taxon>Bacillati</taxon>
        <taxon>Actinomycetota</taxon>
        <taxon>Actinomycetes</taxon>
        <taxon>Pseudonocardiales</taxon>
        <taxon>Pseudonocardiaceae</taxon>
        <taxon>Amycolatopsis</taxon>
    </lineage>
</organism>
<sequence length="247" mass="25563">MRCDGTTRKHASRTACWVVRVLFLAGTVAGGLLLTWLISTSSAAAEPIPPTPDVPSLLSDTGVQHIADSVPRPDVAAVGKKIVGTVEKTVSRLVRTATPEPAPVIAQPPRSVVQPKKSAIAERPAKSAARAAEKAKAPTTAVQRQAPVTNAAPSVAPSAAPVKSPVRRTIHRASVPEHLTPAPKTKHAHTPTIPTSPGVFVWQSGSAPGGVQQPTRLSEPTPVAIPARPGDTSCPANTNARPGYDPD</sequence>